<evidence type="ECO:0000313" key="1">
    <source>
        <dbReference type="EMBL" id="RSH87447.1"/>
    </source>
</evidence>
<sequence length="190" mass="20314">MSKVDHALITRLKRLSACQVSDALVKSGIAHGGLITDMNAYSLRDEGMRIAGPAFTVKMVHASDTTSPKPSQHFVDACPANHVLLIQAPVGLRTTPLHPRPIHLHPPSTLSEPLTIHPLPPASEPPFPSITVSPGDYLLCDVDGCVAIPAGRVEEVVDLAEKMGLADEKVREDLEKGGGVAESMARWRGK</sequence>
<dbReference type="OrthoDB" id="1476984at2759"/>
<keyword evidence="2" id="KW-1185">Reference proteome</keyword>
<dbReference type="EMBL" id="RSCD01000017">
    <property type="protein sequence ID" value="RSH87447.1"/>
    <property type="molecule type" value="Genomic_DNA"/>
</dbReference>
<comment type="caution">
    <text evidence="1">The sequence shown here is derived from an EMBL/GenBank/DDBJ whole genome shotgun (WGS) entry which is preliminary data.</text>
</comment>
<evidence type="ECO:0000313" key="2">
    <source>
        <dbReference type="Proteomes" id="UP000279259"/>
    </source>
</evidence>
<evidence type="ECO:0008006" key="3">
    <source>
        <dbReference type="Google" id="ProtNLM"/>
    </source>
</evidence>
<protein>
    <recommendedName>
        <fullName evidence="3">RraA-like protein</fullName>
    </recommendedName>
</protein>
<dbReference type="Gene3D" id="3.50.30.40">
    <property type="entry name" value="Ribonuclease E inhibitor RraA/RraA-like"/>
    <property type="match status" value="2"/>
</dbReference>
<name>A0A427Y902_9TREE</name>
<dbReference type="InterPro" id="IPR036704">
    <property type="entry name" value="RraA/RraA-like_sf"/>
</dbReference>
<reference evidence="1 2" key="1">
    <citation type="submission" date="2018-11" db="EMBL/GenBank/DDBJ databases">
        <title>Genome sequence of Saitozyma podzolica DSM 27192.</title>
        <authorList>
            <person name="Aliyu H."/>
            <person name="Gorte O."/>
            <person name="Ochsenreither K."/>
        </authorList>
    </citation>
    <scope>NUCLEOTIDE SEQUENCE [LARGE SCALE GENOMIC DNA]</scope>
    <source>
        <strain evidence="1 2">DSM 27192</strain>
    </source>
</reference>
<dbReference type="STRING" id="1890683.A0A427Y902"/>
<gene>
    <name evidence="1" type="ORF">EHS25_003357</name>
</gene>
<organism evidence="1 2">
    <name type="scientific">Saitozyma podzolica</name>
    <dbReference type="NCBI Taxonomy" id="1890683"/>
    <lineage>
        <taxon>Eukaryota</taxon>
        <taxon>Fungi</taxon>
        <taxon>Dikarya</taxon>
        <taxon>Basidiomycota</taxon>
        <taxon>Agaricomycotina</taxon>
        <taxon>Tremellomycetes</taxon>
        <taxon>Tremellales</taxon>
        <taxon>Trimorphomycetaceae</taxon>
        <taxon>Saitozyma</taxon>
    </lineage>
</organism>
<dbReference type="Proteomes" id="UP000279259">
    <property type="component" value="Unassembled WGS sequence"/>
</dbReference>
<dbReference type="AlphaFoldDB" id="A0A427Y902"/>
<accession>A0A427Y902</accession>
<dbReference type="SUPFAM" id="SSF89562">
    <property type="entry name" value="RraA-like"/>
    <property type="match status" value="1"/>
</dbReference>
<proteinExistence type="predicted"/>